<evidence type="ECO:0000256" key="10">
    <source>
        <dbReference type="ARBA" id="ARBA00031484"/>
    </source>
</evidence>
<keyword evidence="8" id="KW-0143">Chaperone</keyword>
<proteinExistence type="inferred from homology"/>
<dbReference type="SUPFAM" id="SSF54534">
    <property type="entry name" value="FKBP-like"/>
    <property type="match status" value="1"/>
</dbReference>
<feature type="domain" description="PpiC" evidence="15">
    <location>
        <begin position="253"/>
        <end position="373"/>
    </location>
</feature>
<accession>A0ABV7ED76</accession>
<dbReference type="InterPro" id="IPR052029">
    <property type="entry name" value="PpiD_chaperone"/>
</dbReference>
<protein>
    <recommendedName>
        <fullName evidence="2">Parvulin-like PPIase</fullName>
    </recommendedName>
    <alternativeName>
        <fullName evidence="9">Peptidyl-prolyl cis-trans isomerase plp</fullName>
    </alternativeName>
    <alternativeName>
        <fullName evidence="12">Periplasmic chaperone PpiD</fullName>
    </alternativeName>
    <alternativeName>
        <fullName evidence="13">Periplasmic folding chaperone</fullName>
    </alternativeName>
    <alternativeName>
        <fullName evidence="10">Rotamase plp</fullName>
    </alternativeName>
</protein>
<evidence type="ECO:0000256" key="9">
    <source>
        <dbReference type="ARBA" id="ARBA00030642"/>
    </source>
</evidence>
<dbReference type="EMBL" id="JBHRSU010000001">
    <property type="protein sequence ID" value="MFC3099526.1"/>
    <property type="molecule type" value="Genomic_DNA"/>
</dbReference>
<evidence type="ECO:0000256" key="7">
    <source>
        <dbReference type="ARBA" id="ARBA00023136"/>
    </source>
</evidence>
<evidence type="ECO:0000256" key="2">
    <source>
        <dbReference type="ARBA" id="ARBA00018370"/>
    </source>
</evidence>
<evidence type="ECO:0000256" key="4">
    <source>
        <dbReference type="ARBA" id="ARBA00022519"/>
    </source>
</evidence>
<dbReference type="InterPro" id="IPR027304">
    <property type="entry name" value="Trigger_fact/SurA_dom_sf"/>
</dbReference>
<evidence type="ECO:0000256" key="14">
    <source>
        <dbReference type="SAM" id="SignalP"/>
    </source>
</evidence>
<comment type="similarity">
    <text evidence="11">Belongs to the PpiD chaperone family.</text>
</comment>
<dbReference type="RefSeq" id="WP_336917257.1">
    <property type="nucleotide sequence ID" value="NZ_JBANRN010000001.1"/>
</dbReference>
<keyword evidence="3" id="KW-1003">Cell membrane</keyword>
<gene>
    <name evidence="16" type="ORF">ACFODK_01310</name>
</gene>
<keyword evidence="6" id="KW-1133">Transmembrane helix</keyword>
<dbReference type="Proteomes" id="UP001595378">
    <property type="component" value="Unassembled WGS sequence"/>
</dbReference>
<keyword evidence="7" id="KW-0472">Membrane</keyword>
<dbReference type="PANTHER" id="PTHR47529:SF1">
    <property type="entry name" value="PERIPLASMIC CHAPERONE PPID"/>
    <property type="match status" value="1"/>
</dbReference>
<sequence>MLQFFRRFFQSKVGIAVTLGFLALIAFAFASSDVANTGTFGGVAGGDRVAVVGDTRIDSSDLAQRTSNVLARIRQQNPTLSMEAFLAENGLRDTLDDLINRTAIAEYAQQMGFRAGSRLVDSEIVGMANMRALDGSFDTEAFRTALRQQGISEDMFRRDLAMGLLARQMVGPAELVPQMPLKMAQRYAQLRLETRSGLIAALSAEAFAPATDPTDAQLQTFYQANSTDYIRPERRVIRYAVFGEEAFGAAATPTEAQIAERFERDSALYAASETRSFTQLIAPTQAAAQAIVDEVRAGTSLEASARSKGLSTTSVPSISRADLATQTSNAVADAAFAAGNRAITAPAQGDLGWYVLRVDSIERRAARTLAQVRGEIAEQLAAELRQIALGDGTARIEQELSEGRSLAEVAQELGVEITTTRPMTAAGQIYGTMESAPAALAPVLSTAFEMDRGNPQLAEAVPGESFIIFDVADITPSAVAPLAEIRPRVIADWKRSEGMRLAGGAVQRILTRVGSGTPLAAALQAERVSIPAPQSLRFSRQELERSGQVGRPVALFFSMAEGTTKALEAPEAGAWFIVQLNDISAPDVETENPIVRETALQLLPFQPRELADQFIAAIRALVKVEINEPAVEAVAAQLTGRGNK</sequence>
<dbReference type="SUPFAM" id="SSF109998">
    <property type="entry name" value="Triger factor/SurA peptide-binding domain-like"/>
    <property type="match status" value="1"/>
</dbReference>
<evidence type="ECO:0000313" key="16">
    <source>
        <dbReference type="EMBL" id="MFC3099526.1"/>
    </source>
</evidence>
<keyword evidence="14" id="KW-0732">Signal</keyword>
<evidence type="ECO:0000256" key="12">
    <source>
        <dbReference type="ARBA" id="ARBA00040743"/>
    </source>
</evidence>
<comment type="subcellular location">
    <subcellularLocation>
        <location evidence="1">Cell inner membrane</location>
        <topology evidence="1">Single-pass type II membrane protein</topology>
        <orientation evidence="1">Periplasmic side</orientation>
    </subcellularLocation>
</comment>
<dbReference type="Gene3D" id="3.10.50.40">
    <property type="match status" value="1"/>
</dbReference>
<keyword evidence="4" id="KW-0997">Cell inner membrane</keyword>
<organism evidence="16 17">
    <name type="scientific">Alteraurantiacibacter lauratis</name>
    <dbReference type="NCBI Taxonomy" id="2054627"/>
    <lineage>
        <taxon>Bacteria</taxon>
        <taxon>Pseudomonadati</taxon>
        <taxon>Pseudomonadota</taxon>
        <taxon>Alphaproteobacteria</taxon>
        <taxon>Sphingomonadales</taxon>
        <taxon>Erythrobacteraceae</taxon>
        <taxon>Alteraurantiacibacter</taxon>
    </lineage>
</organism>
<dbReference type="InterPro" id="IPR046357">
    <property type="entry name" value="PPIase_dom_sf"/>
</dbReference>
<evidence type="ECO:0000256" key="6">
    <source>
        <dbReference type="ARBA" id="ARBA00022989"/>
    </source>
</evidence>
<dbReference type="Pfam" id="PF13624">
    <property type="entry name" value="SurA_N_3"/>
    <property type="match status" value="1"/>
</dbReference>
<evidence type="ECO:0000256" key="1">
    <source>
        <dbReference type="ARBA" id="ARBA00004382"/>
    </source>
</evidence>
<evidence type="ECO:0000256" key="5">
    <source>
        <dbReference type="ARBA" id="ARBA00022692"/>
    </source>
</evidence>
<dbReference type="PANTHER" id="PTHR47529">
    <property type="entry name" value="PEPTIDYL-PROLYL CIS-TRANS ISOMERASE D"/>
    <property type="match status" value="1"/>
</dbReference>
<evidence type="ECO:0000256" key="13">
    <source>
        <dbReference type="ARBA" id="ARBA00042775"/>
    </source>
</evidence>
<dbReference type="InterPro" id="IPR000297">
    <property type="entry name" value="PPIase_PpiC"/>
</dbReference>
<evidence type="ECO:0000256" key="11">
    <source>
        <dbReference type="ARBA" id="ARBA00038408"/>
    </source>
</evidence>
<evidence type="ECO:0000256" key="3">
    <source>
        <dbReference type="ARBA" id="ARBA00022475"/>
    </source>
</evidence>
<keyword evidence="17" id="KW-1185">Reference proteome</keyword>
<name>A0ABV7ED76_9SPHN</name>
<dbReference type="Pfam" id="PF13145">
    <property type="entry name" value="Rotamase_2"/>
    <property type="match status" value="1"/>
</dbReference>
<feature type="signal peptide" evidence="14">
    <location>
        <begin position="1"/>
        <end position="30"/>
    </location>
</feature>
<feature type="chain" id="PRO_5046594812" description="Parvulin-like PPIase" evidence="14">
    <location>
        <begin position="31"/>
        <end position="644"/>
    </location>
</feature>
<reference evidence="17" key="1">
    <citation type="journal article" date="2019" name="Int. J. Syst. Evol. Microbiol.">
        <title>The Global Catalogue of Microorganisms (GCM) 10K type strain sequencing project: providing services to taxonomists for standard genome sequencing and annotation.</title>
        <authorList>
            <consortium name="The Broad Institute Genomics Platform"/>
            <consortium name="The Broad Institute Genome Sequencing Center for Infectious Disease"/>
            <person name="Wu L."/>
            <person name="Ma J."/>
        </authorList>
    </citation>
    <scope>NUCLEOTIDE SEQUENCE [LARGE SCALE GENOMIC DNA]</scope>
    <source>
        <strain evidence="17">KCTC 52606</strain>
    </source>
</reference>
<keyword evidence="5" id="KW-0812">Transmembrane</keyword>
<evidence type="ECO:0000259" key="15">
    <source>
        <dbReference type="Pfam" id="PF13145"/>
    </source>
</evidence>
<comment type="caution">
    <text evidence="16">The sequence shown here is derived from an EMBL/GenBank/DDBJ whole genome shotgun (WGS) entry which is preliminary data.</text>
</comment>
<evidence type="ECO:0000256" key="8">
    <source>
        <dbReference type="ARBA" id="ARBA00023186"/>
    </source>
</evidence>
<evidence type="ECO:0000313" key="17">
    <source>
        <dbReference type="Proteomes" id="UP001595378"/>
    </source>
</evidence>
<dbReference type="Gene3D" id="1.10.4030.10">
    <property type="entry name" value="Porin chaperone SurA, peptide-binding domain"/>
    <property type="match status" value="1"/>
</dbReference>